<comment type="function">
    <text evidence="6">Component of the ESCRT-II complex (endosomal sorting complex required for transport II), which is required for multivesicular body (MVB) formation and sorting of endosomal cargo proteins into MVBs.</text>
</comment>
<evidence type="ECO:0000256" key="5">
    <source>
        <dbReference type="ARBA" id="ARBA00022927"/>
    </source>
</evidence>
<gene>
    <name evidence="7" type="primary">VPS36</name>
    <name evidence="7" type="ORF">HK099_002283</name>
</gene>
<dbReference type="PANTHER" id="PTHR13128:SF12">
    <property type="entry name" value="VACUOLAR PROTEIN-SORTING-ASSOCIATED PROTEIN 36"/>
    <property type="match status" value="1"/>
</dbReference>
<dbReference type="AlphaFoldDB" id="A0AAD5U2U1"/>
<dbReference type="GO" id="GO:0031902">
    <property type="term" value="C:late endosome membrane"/>
    <property type="evidence" value="ECO:0007669"/>
    <property type="project" value="UniProtKB-UniRule"/>
</dbReference>
<dbReference type="GO" id="GO:0032266">
    <property type="term" value="F:phosphatidylinositol-3-phosphate binding"/>
    <property type="evidence" value="ECO:0007669"/>
    <property type="project" value="UniProtKB-UniRule"/>
</dbReference>
<evidence type="ECO:0000313" key="8">
    <source>
        <dbReference type="Proteomes" id="UP001211065"/>
    </source>
</evidence>
<evidence type="ECO:0000256" key="3">
    <source>
        <dbReference type="ARBA" id="ARBA00022448"/>
    </source>
</evidence>
<keyword evidence="3 6" id="KW-0813">Transport</keyword>
<evidence type="ECO:0000256" key="6">
    <source>
        <dbReference type="RuleBase" id="RU367095"/>
    </source>
</evidence>
<keyword evidence="8" id="KW-1185">Reference proteome</keyword>
<dbReference type="Pfam" id="PF04157">
    <property type="entry name" value="EAP30"/>
    <property type="match status" value="1"/>
</dbReference>
<evidence type="ECO:0000256" key="1">
    <source>
        <dbReference type="ARBA" id="ARBA00009697"/>
    </source>
</evidence>
<dbReference type="Gene3D" id="1.10.10.10">
    <property type="entry name" value="Winged helix-like DNA-binding domain superfamily/Winged helix DNA-binding domain"/>
    <property type="match status" value="2"/>
</dbReference>
<comment type="caution">
    <text evidence="7">The sequence shown here is derived from an EMBL/GenBank/DDBJ whole genome shotgun (WGS) entry which is preliminary data.</text>
</comment>
<dbReference type="EMBL" id="JADGJW010000174">
    <property type="protein sequence ID" value="KAJ3222477.1"/>
    <property type="molecule type" value="Genomic_DNA"/>
</dbReference>
<dbReference type="GO" id="GO:0000814">
    <property type="term" value="C:ESCRT II complex"/>
    <property type="evidence" value="ECO:0007669"/>
    <property type="project" value="UniProtKB-UniRule"/>
</dbReference>
<accession>A0AAD5U2U1</accession>
<keyword evidence="6" id="KW-0967">Endosome</keyword>
<dbReference type="InterPro" id="IPR037855">
    <property type="entry name" value="Vps36"/>
</dbReference>
<dbReference type="SUPFAM" id="SSF46785">
    <property type="entry name" value="Winged helix' DNA-binding domain"/>
    <property type="match status" value="1"/>
</dbReference>
<dbReference type="GO" id="GO:0043130">
    <property type="term" value="F:ubiquitin binding"/>
    <property type="evidence" value="ECO:0007669"/>
    <property type="project" value="UniProtKB-UniRule"/>
</dbReference>
<reference evidence="7" key="1">
    <citation type="submission" date="2020-05" db="EMBL/GenBank/DDBJ databases">
        <title>Phylogenomic resolution of chytrid fungi.</title>
        <authorList>
            <person name="Stajich J.E."/>
            <person name="Amses K."/>
            <person name="Simmons R."/>
            <person name="Seto K."/>
            <person name="Myers J."/>
            <person name="Bonds A."/>
            <person name="Quandt C.A."/>
            <person name="Barry K."/>
            <person name="Liu P."/>
            <person name="Grigoriev I."/>
            <person name="Longcore J.E."/>
            <person name="James T.Y."/>
        </authorList>
    </citation>
    <scope>NUCLEOTIDE SEQUENCE</scope>
    <source>
        <strain evidence="7">JEL0476</strain>
    </source>
</reference>
<name>A0AAD5U2U1_9FUNG</name>
<comment type="subcellular location">
    <subcellularLocation>
        <location evidence="6">Cytoplasm</location>
    </subcellularLocation>
    <subcellularLocation>
        <location evidence="6">Endosome</location>
    </subcellularLocation>
</comment>
<proteinExistence type="inferred from homology"/>
<organism evidence="7 8">
    <name type="scientific">Clydaea vesicula</name>
    <dbReference type="NCBI Taxonomy" id="447962"/>
    <lineage>
        <taxon>Eukaryota</taxon>
        <taxon>Fungi</taxon>
        <taxon>Fungi incertae sedis</taxon>
        <taxon>Chytridiomycota</taxon>
        <taxon>Chytridiomycota incertae sedis</taxon>
        <taxon>Chytridiomycetes</taxon>
        <taxon>Lobulomycetales</taxon>
        <taxon>Lobulomycetaceae</taxon>
        <taxon>Clydaea</taxon>
    </lineage>
</organism>
<evidence type="ECO:0000313" key="7">
    <source>
        <dbReference type="EMBL" id="KAJ3222477.1"/>
    </source>
</evidence>
<comment type="similarity">
    <text evidence="1 6">Belongs to the VPS36 family.</text>
</comment>
<dbReference type="InterPro" id="IPR036390">
    <property type="entry name" value="WH_DNA-bd_sf"/>
</dbReference>
<keyword evidence="4 6" id="KW-0963">Cytoplasm</keyword>
<dbReference type="PANTHER" id="PTHR13128">
    <property type="entry name" value="VACUOLAR PROTEIN-SORTING-ASSOCIATED PROTEIN 36"/>
    <property type="match status" value="1"/>
</dbReference>
<keyword evidence="5 6" id="KW-0653">Protein transport</keyword>
<dbReference type="FunFam" id="1.10.10.10:FF:000416">
    <property type="entry name" value="Vacuolar protein-sorting-associated protein 36"/>
    <property type="match status" value="1"/>
</dbReference>
<comment type="subunit">
    <text evidence="6">Component of the endosomal sorting complex required for transport II (ESCRT-II).</text>
</comment>
<sequence length="350" mass="39020">MYLHLIFVNSITYVSDASSTVTYLKVTCNICSTTNFSLQNCSNCGVKPTSIACPNCTYRNHFPLTVQQCEICTGNLYHTSSLSLPHPQYLQIQNLLQSKLENSLKSLENFKSPTPAGLTSIFNSIQLENDQTETYLNNAFTDLDTLIKNADEMVKLAEVISSKLANTSNQYNDDDVTKFKSYLVNLGISQPVTKESAGDSFSAQLANELSEFLSKLSKGKGNSKFNGMISLTDIYCLINRARGVALISPQDLYKSCLVLEKSGIYKLRTFESGLIVIHDKNFDEDQICLRIQSLVKNRKKLTPSIFAIEYNVSVLVAKEMLIIAESVGIIARDDSIEGLAYYENLFLTEF</sequence>
<evidence type="ECO:0000256" key="4">
    <source>
        <dbReference type="ARBA" id="ARBA00022490"/>
    </source>
</evidence>
<dbReference type="InterPro" id="IPR040608">
    <property type="entry name" value="Snf8/Vps36"/>
</dbReference>
<dbReference type="Gene3D" id="6.10.140.260">
    <property type="match status" value="1"/>
</dbReference>
<dbReference type="GO" id="GO:0043328">
    <property type="term" value="P:protein transport to vacuole involved in ubiquitin-dependent protein catabolic process via the multivesicular body sorting pathway"/>
    <property type="evidence" value="ECO:0007669"/>
    <property type="project" value="UniProtKB-UniRule"/>
</dbReference>
<dbReference type="InterPro" id="IPR036388">
    <property type="entry name" value="WH-like_DNA-bd_sf"/>
</dbReference>
<evidence type="ECO:0000256" key="2">
    <source>
        <dbReference type="ARBA" id="ARBA00017953"/>
    </source>
</evidence>
<protein>
    <recommendedName>
        <fullName evidence="2 6">Vacuolar protein-sorting-associated protein 36</fullName>
    </recommendedName>
    <alternativeName>
        <fullName evidence="6">ESCRT-II complex subunit VPS36</fullName>
    </alternativeName>
</protein>
<dbReference type="Proteomes" id="UP001211065">
    <property type="component" value="Unassembled WGS sequence"/>
</dbReference>